<dbReference type="EMBL" id="CAJOBC010097591">
    <property type="protein sequence ID" value="CAF4448544.1"/>
    <property type="molecule type" value="Genomic_DNA"/>
</dbReference>
<dbReference type="EMBL" id="CAJOBA010000826">
    <property type="protein sequence ID" value="CAF3559112.1"/>
    <property type="molecule type" value="Genomic_DNA"/>
</dbReference>
<gene>
    <name evidence="1" type="ORF">OVA965_LOCUS3437</name>
    <name evidence="3" type="ORF">SRO942_LOCUS42104</name>
    <name evidence="2" type="ORF">TMI583_LOCUS3436</name>
</gene>
<protein>
    <submittedName>
        <fullName evidence="3">Uncharacterized protein</fullName>
    </submittedName>
</protein>
<accession>A0A8S2WL30</accession>
<name>A0A8S2WL30_9BILA</name>
<sequence>MPDIKCTLCNCWKNSSELKSLSSSNYSWYHEYLSSNGKTFNINELFYCKGCKKALYTIKKDLAVASISASSQSFPELMEVDDDNEGLTLDNVTFTGSGHKRCVVCPASVSSKMVLMPKPARLDLPLFYRLFAPHGVRCCTSHLLNGDRLRPDEHIDIENRLSIPTSLSPTEVRELFNDLFSLIDALRSSSHLDFDNPSLTNEDYQAWTGWTKEQFNLMFQYISNHLCSSSNRTTRNAFAIFWIKLKTNLSFRQIGSLFNMPGDSETRRKRASDAFDSIRELLILHFVSEHLGIGHTTVDDAKTHNTAYT</sequence>
<comment type="caution">
    <text evidence="3">The sequence shown here is derived from an EMBL/GenBank/DDBJ whole genome shotgun (WGS) entry which is preliminary data.</text>
</comment>
<dbReference type="Proteomes" id="UP000681722">
    <property type="component" value="Unassembled WGS sequence"/>
</dbReference>
<evidence type="ECO:0000313" key="2">
    <source>
        <dbReference type="EMBL" id="CAF3559112.1"/>
    </source>
</evidence>
<evidence type="ECO:0000313" key="1">
    <source>
        <dbReference type="EMBL" id="CAF0777785.1"/>
    </source>
</evidence>
<dbReference type="Proteomes" id="UP000677228">
    <property type="component" value="Unassembled WGS sequence"/>
</dbReference>
<reference evidence="3" key="1">
    <citation type="submission" date="2021-02" db="EMBL/GenBank/DDBJ databases">
        <authorList>
            <person name="Nowell W R."/>
        </authorList>
    </citation>
    <scope>NUCLEOTIDE SEQUENCE</scope>
</reference>
<evidence type="ECO:0000313" key="4">
    <source>
        <dbReference type="Proteomes" id="UP000681722"/>
    </source>
</evidence>
<dbReference type="AlphaFoldDB" id="A0A8S2WL30"/>
<evidence type="ECO:0000313" key="3">
    <source>
        <dbReference type="EMBL" id="CAF4448544.1"/>
    </source>
</evidence>
<dbReference type="OrthoDB" id="10049726at2759"/>
<dbReference type="EMBL" id="CAJNOK010000826">
    <property type="protein sequence ID" value="CAF0777785.1"/>
    <property type="molecule type" value="Genomic_DNA"/>
</dbReference>
<organism evidence="3 4">
    <name type="scientific">Didymodactylos carnosus</name>
    <dbReference type="NCBI Taxonomy" id="1234261"/>
    <lineage>
        <taxon>Eukaryota</taxon>
        <taxon>Metazoa</taxon>
        <taxon>Spiralia</taxon>
        <taxon>Gnathifera</taxon>
        <taxon>Rotifera</taxon>
        <taxon>Eurotatoria</taxon>
        <taxon>Bdelloidea</taxon>
        <taxon>Philodinida</taxon>
        <taxon>Philodinidae</taxon>
        <taxon>Didymodactylos</taxon>
    </lineage>
</organism>
<proteinExistence type="predicted"/>
<dbReference type="Proteomes" id="UP000682733">
    <property type="component" value="Unassembled WGS sequence"/>
</dbReference>